<evidence type="ECO:0000256" key="1">
    <source>
        <dbReference type="ARBA" id="ARBA00006484"/>
    </source>
</evidence>
<dbReference type="EMBL" id="FXAK01000005">
    <property type="protein sequence ID" value="SMF49260.1"/>
    <property type="molecule type" value="Genomic_DNA"/>
</dbReference>
<dbReference type="PANTHER" id="PTHR42879:SF6">
    <property type="entry name" value="NADPH-DEPENDENT REDUCTASE BACG"/>
    <property type="match status" value="1"/>
</dbReference>
<dbReference type="CDD" id="cd05344">
    <property type="entry name" value="BKR_like_SDR_like"/>
    <property type="match status" value="1"/>
</dbReference>
<accession>A0A1X7FAM7</accession>
<dbReference type="InterPro" id="IPR050259">
    <property type="entry name" value="SDR"/>
</dbReference>
<dbReference type="Pfam" id="PF13561">
    <property type="entry name" value="adh_short_C2"/>
    <property type="match status" value="1"/>
</dbReference>
<reference evidence="2 3" key="1">
    <citation type="submission" date="2017-04" db="EMBL/GenBank/DDBJ databases">
        <authorList>
            <person name="Afonso C.L."/>
            <person name="Miller P.J."/>
            <person name="Scott M.A."/>
            <person name="Spackman E."/>
            <person name="Goraichik I."/>
            <person name="Dimitrov K.M."/>
            <person name="Suarez D.L."/>
            <person name="Swayne D.E."/>
        </authorList>
    </citation>
    <scope>NUCLEOTIDE SEQUENCE [LARGE SCALE GENOMIC DNA]</scope>
    <source>
        <strain evidence="2 3">A2P</strain>
    </source>
</reference>
<dbReference type="Gene3D" id="3.40.50.720">
    <property type="entry name" value="NAD(P)-binding Rossmann-like Domain"/>
    <property type="match status" value="1"/>
</dbReference>
<protein>
    <submittedName>
        <fullName evidence="2">NAD(P)-dependent dehydrogenase, short-chain alcohol dehydrogenase family</fullName>
    </submittedName>
</protein>
<dbReference type="Proteomes" id="UP000192936">
    <property type="component" value="Unassembled WGS sequence"/>
</dbReference>
<name>A0A1X7FAM7_9PROT</name>
<dbReference type="PANTHER" id="PTHR42879">
    <property type="entry name" value="3-OXOACYL-(ACYL-CARRIER-PROTEIN) REDUCTASE"/>
    <property type="match status" value="1"/>
</dbReference>
<dbReference type="RefSeq" id="WP_085085623.1">
    <property type="nucleotide sequence ID" value="NZ_FXAK01000005.1"/>
</dbReference>
<gene>
    <name evidence="2" type="ORF">SAMN02982917_2448</name>
</gene>
<dbReference type="InterPro" id="IPR036291">
    <property type="entry name" value="NAD(P)-bd_dom_sf"/>
</dbReference>
<dbReference type="SUPFAM" id="SSF51735">
    <property type="entry name" value="NAD(P)-binding Rossmann-fold domains"/>
    <property type="match status" value="1"/>
</dbReference>
<dbReference type="AlphaFoldDB" id="A0A1X7FAM7"/>
<dbReference type="PRINTS" id="PR00080">
    <property type="entry name" value="SDRFAMILY"/>
</dbReference>
<dbReference type="STRING" id="286727.SAMN02982917_2448"/>
<dbReference type="FunFam" id="3.40.50.720:FF:000084">
    <property type="entry name" value="Short-chain dehydrogenase reductase"/>
    <property type="match status" value="1"/>
</dbReference>
<comment type="similarity">
    <text evidence="1">Belongs to the short-chain dehydrogenases/reductases (SDR) family.</text>
</comment>
<sequence>MSEEKVAVVTAGGSGMGAASARRLAADGFKVAILSSSGKGEALAAELGGIGVTGSNQSNDDLKRLVDAAMQRWGRIDALVNSAGHGPRGALLEISDEDWHRGIEVYFLNVVRAVRLVAPIMVAQKGGSIVNISTAWAFEPSAMFPTSAVARAGLAAYTKIFADQYAADNVRMNNVLPGWIDSLPATEERRQSVPMQRYGSSDEIAATVAFLASPGAGYITGQNLRVDGGLTRSV</sequence>
<dbReference type="PRINTS" id="PR00081">
    <property type="entry name" value="GDHRDH"/>
</dbReference>
<dbReference type="OrthoDB" id="7257744at2"/>
<organism evidence="2 3">
    <name type="scientific">Azospirillum oryzae</name>
    <dbReference type="NCBI Taxonomy" id="286727"/>
    <lineage>
        <taxon>Bacteria</taxon>
        <taxon>Pseudomonadati</taxon>
        <taxon>Pseudomonadota</taxon>
        <taxon>Alphaproteobacteria</taxon>
        <taxon>Rhodospirillales</taxon>
        <taxon>Azospirillaceae</taxon>
        <taxon>Azospirillum</taxon>
    </lineage>
</organism>
<evidence type="ECO:0000313" key="2">
    <source>
        <dbReference type="EMBL" id="SMF49260.1"/>
    </source>
</evidence>
<dbReference type="InterPro" id="IPR002347">
    <property type="entry name" value="SDR_fam"/>
</dbReference>
<proteinExistence type="inferred from homology"/>
<evidence type="ECO:0000313" key="3">
    <source>
        <dbReference type="Proteomes" id="UP000192936"/>
    </source>
</evidence>